<protein>
    <submittedName>
        <fullName evidence="2">Uncharacterized protein</fullName>
    </submittedName>
</protein>
<dbReference type="OrthoDB" id="1744619at2759"/>
<dbReference type="EMBL" id="CM002298">
    <property type="protein sequence ID" value="ESW05352.1"/>
    <property type="molecule type" value="Genomic_DNA"/>
</dbReference>
<keyword evidence="1" id="KW-0812">Transmembrane</keyword>
<dbReference type="Proteomes" id="UP000000226">
    <property type="component" value="Chromosome 11"/>
</dbReference>
<dbReference type="Gramene" id="ESW05352">
    <property type="protein sequence ID" value="ESW05352"/>
    <property type="gene ID" value="PHAVU_011G172400g"/>
</dbReference>
<dbReference type="STRING" id="3885.V7AIC5"/>
<feature type="transmembrane region" description="Helical" evidence="1">
    <location>
        <begin position="62"/>
        <end position="83"/>
    </location>
</feature>
<gene>
    <name evidence="2" type="ORF">PHAVU_011G172400g</name>
</gene>
<proteinExistence type="predicted"/>
<reference evidence="3" key="1">
    <citation type="journal article" date="2014" name="Nat. Genet.">
        <title>A reference genome for common bean and genome-wide analysis of dual domestications.</title>
        <authorList>
            <person name="Schmutz J."/>
            <person name="McClean P.E."/>
            <person name="Mamidi S."/>
            <person name="Wu G.A."/>
            <person name="Cannon S.B."/>
            <person name="Grimwood J."/>
            <person name="Jenkins J."/>
            <person name="Shu S."/>
            <person name="Song Q."/>
            <person name="Chavarro C."/>
            <person name="Torres-Torres M."/>
            <person name="Geffroy V."/>
            <person name="Moghaddam S.M."/>
            <person name="Gao D."/>
            <person name="Abernathy B."/>
            <person name="Barry K."/>
            <person name="Blair M."/>
            <person name="Brick M.A."/>
            <person name="Chovatia M."/>
            <person name="Gepts P."/>
            <person name="Goodstein D.M."/>
            <person name="Gonzales M."/>
            <person name="Hellsten U."/>
            <person name="Hyten D.L."/>
            <person name="Jia G."/>
            <person name="Kelly J.D."/>
            <person name="Kudrna D."/>
            <person name="Lee R."/>
            <person name="Richard M.M."/>
            <person name="Miklas P.N."/>
            <person name="Osorno J.M."/>
            <person name="Rodrigues J."/>
            <person name="Thareau V."/>
            <person name="Urrea C.A."/>
            <person name="Wang M."/>
            <person name="Yu Y."/>
            <person name="Zhang M."/>
            <person name="Wing R.A."/>
            <person name="Cregan P.B."/>
            <person name="Rokhsar D.S."/>
            <person name="Jackson S.A."/>
        </authorList>
    </citation>
    <scope>NUCLEOTIDE SEQUENCE [LARGE SCALE GENOMIC DNA]</scope>
    <source>
        <strain evidence="3">cv. G19833</strain>
    </source>
</reference>
<dbReference type="AlphaFoldDB" id="V7AIC5"/>
<sequence>MPKATTKNGFNHKVQQESVDDAERNHFLVNYVDCAFDDFGGSQPPVYPGLSTVWGSLARSKVLACSFFIASTGVFISILFIPLPLVGCC</sequence>
<evidence type="ECO:0000313" key="2">
    <source>
        <dbReference type="EMBL" id="ESW05352.1"/>
    </source>
</evidence>
<keyword evidence="1" id="KW-0472">Membrane</keyword>
<organism evidence="2 3">
    <name type="scientific">Phaseolus vulgaris</name>
    <name type="common">Kidney bean</name>
    <name type="synonym">French bean</name>
    <dbReference type="NCBI Taxonomy" id="3885"/>
    <lineage>
        <taxon>Eukaryota</taxon>
        <taxon>Viridiplantae</taxon>
        <taxon>Streptophyta</taxon>
        <taxon>Embryophyta</taxon>
        <taxon>Tracheophyta</taxon>
        <taxon>Spermatophyta</taxon>
        <taxon>Magnoliopsida</taxon>
        <taxon>eudicotyledons</taxon>
        <taxon>Gunneridae</taxon>
        <taxon>Pentapetalae</taxon>
        <taxon>rosids</taxon>
        <taxon>fabids</taxon>
        <taxon>Fabales</taxon>
        <taxon>Fabaceae</taxon>
        <taxon>Papilionoideae</taxon>
        <taxon>50 kb inversion clade</taxon>
        <taxon>NPAAA clade</taxon>
        <taxon>indigoferoid/millettioid clade</taxon>
        <taxon>Phaseoleae</taxon>
        <taxon>Phaseolus</taxon>
    </lineage>
</organism>
<keyword evidence="1" id="KW-1133">Transmembrane helix</keyword>
<accession>V7AIC5</accession>
<name>V7AIC5_PHAVU</name>
<evidence type="ECO:0000256" key="1">
    <source>
        <dbReference type="SAM" id="Phobius"/>
    </source>
</evidence>
<keyword evidence="3" id="KW-1185">Reference proteome</keyword>
<evidence type="ECO:0000313" key="3">
    <source>
        <dbReference type="Proteomes" id="UP000000226"/>
    </source>
</evidence>